<keyword evidence="4 7" id="KW-0812">Transmembrane</keyword>
<keyword evidence="3" id="KW-0813">Transport</keyword>
<evidence type="ECO:0000256" key="1">
    <source>
        <dbReference type="ARBA" id="ARBA00004141"/>
    </source>
</evidence>
<feature type="transmembrane region" description="Helical" evidence="7">
    <location>
        <begin position="87"/>
        <end position="109"/>
    </location>
</feature>
<evidence type="ECO:0000256" key="3">
    <source>
        <dbReference type="ARBA" id="ARBA00022448"/>
    </source>
</evidence>
<evidence type="ECO:0000256" key="6">
    <source>
        <dbReference type="ARBA" id="ARBA00023136"/>
    </source>
</evidence>
<protein>
    <submittedName>
        <fullName evidence="9">Cation:proton antiporter</fullName>
    </submittedName>
</protein>
<sequence length="388" mass="42835">MDVTLFSISLACLVVLLLIVLLKKLRQPYLIAYLTAGTLLRPVLHCILPTTQQIETIGEVGLLLLMFFLGMEMHIPNRRSLLIKPFIAQVSKTLLGIGFAFLIGRILHLPNEHCIILSMLFVFNSTAIVSDYLRRNGQLATNFGIVILNMLLLQDVLLAPTLTLLRFLSSSQVQVVPLIGAAIACALIFVLLKSIRGDRIIRIPGLTFLQNDHDLQVFFGLSLCLGFGTLAELAGLTSSIGSFIAGILIGRSPALHWLEKTLRPLRVFFVAFFFMSIGLQLDLSYIMTHPELTLIAASLILISNSLLSALIFRVLQFKWADSFYAGALLAHTGEFGILACSLAHSLGLIDSAFFKVVIATTGLSLLLSTVWIQFPQRLVTYILRSKRN</sequence>
<evidence type="ECO:0000313" key="9">
    <source>
        <dbReference type="EMBL" id="MEX6689561.1"/>
    </source>
</evidence>
<evidence type="ECO:0000313" key="10">
    <source>
        <dbReference type="Proteomes" id="UP001560573"/>
    </source>
</evidence>
<feature type="domain" description="Cation/H+ exchanger transmembrane" evidence="8">
    <location>
        <begin position="14"/>
        <end position="374"/>
    </location>
</feature>
<dbReference type="PANTHER" id="PTHR42751:SF3">
    <property type="entry name" value="SODIUM_GLUTAMATE SYMPORTER"/>
    <property type="match status" value="1"/>
</dbReference>
<feature type="transmembrane region" description="Helical" evidence="7">
    <location>
        <begin position="145"/>
        <end position="169"/>
    </location>
</feature>
<keyword evidence="10" id="KW-1185">Reference proteome</keyword>
<dbReference type="Proteomes" id="UP001560573">
    <property type="component" value="Unassembled WGS sequence"/>
</dbReference>
<comment type="subcellular location">
    <subcellularLocation>
        <location evidence="1">Membrane</location>
        <topology evidence="1">Multi-pass membrane protein</topology>
    </subcellularLocation>
</comment>
<dbReference type="InterPro" id="IPR006153">
    <property type="entry name" value="Cation/H_exchanger_TM"/>
</dbReference>
<reference evidence="9 10" key="1">
    <citation type="submission" date="2023-07" db="EMBL/GenBank/DDBJ databases">
        <authorList>
            <person name="Lian W.-H."/>
        </authorList>
    </citation>
    <scope>NUCLEOTIDE SEQUENCE [LARGE SCALE GENOMIC DNA]</scope>
    <source>
        <strain evidence="9 10">SYSU DXS3180</strain>
    </source>
</reference>
<organism evidence="9 10">
    <name type="scientific">Danxiaibacter flavus</name>
    <dbReference type="NCBI Taxonomy" id="3049108"/>
    <lineage>
        <taxon>Bacteria</taxon>
        <taxon>Pseudomonadati</taxon>
        <taxon>Bacteroidota</taxon>
        <taxon>Chitinophagia</taxon>
        <taxon>Chitinophagales</taxon>
        <taxon>Chitinophagaceae</taxon>
        <taxon>Danxiaibacter</taxon>
    </lineage>
</organism>
<dbReference type="Gene3D" id="1.20.1530.20">
    <property type="match status" value="1"/>
</dbReference>
<keyword evidence="6 7" id="KW-0472">Membrane</keyword>
<feature type="transmembrane region" description="Helical" evidence="7">
    <location>
        <begin position="115"/>
        <end position="133"/>
    </location>
</feature>
<feature type="transmembrane region" description="Helical" evidence="7">
    <location>
        <begin position="352"/>
        <end position="374"/>
    </location>
</feature>
<feature type="transmembrane region" description="Helical" evidence="7">
    <location>
        <begin position="175"/>
        <end position="195"/>
    </location>
</feature>
<evidence type="ECO:0000256" key="5">
    <source>
        <dbReference type="ARBA" id="ARBA00022989"/>
    </source>
</evidence>
<dbReference type="InterPro" id="IPR038770">
    <property type="entry name" value="Na+/solute_symporter_sf"/>
</dbReference>
<proteinExistence type="inferred from homology"/>
<gene>
    <name evidence="9" type="ORF">QTN47_18780</name>
</gene>
<evidence type="ECO:0000256" key="2">
    <source>
        <dbReference type="ARBA" id="ARBA00005551"/>
    </source>
</evidence>
<evidence type="ECO:0000256" key="4">
    <source>
        <dbReference type="ARBA" id="ARBA00022692"/>
    </source>
</evidence>
<feature type="transmembrane region" description="Helical" evidence="7">
    <location>
        <begin position="265"/>
        <end position="286"/>
    </location>
</feature>
<feature type="transmembrane region" description="Helical" evidence="7">
    <location>
        <begin position="6"/>
        <end position="22"/>
    </location>
</feature>
<comment type="caution">
    <text evidence="9">The sequence shown here is derived from an EMBL/GenBank/DDBJ whole genome shotgun (WGS) entry which is preliminary data.</text>
</comment>
<accession>A0ABV3ZI41</accession>
<feature type="transmembrane region" description="Helical" evidence="7">
    <location>
        <begin position="292"/>
        <end position="312"/>
    </location>
</feature>
<feature type="transmembrane region" description="Helical" evidence="7">
    <location>
        <begin position="215"/>
        <end position="234"/>
    </location>
</feature>
<name>A0ABV3ZI41_9BACT</name>
<comment type="similarity">
    <text evidence="2">Belongs to the monovalent cation:proton antiporter 2 (CPA2) transporter (TC 2.A.37) family.</text>
</comment>
<dbReference type="EMBL" id="JAULBC010000006">
    <property type="protein sequence ID" value="MEX6689561.1"/>
    <property type="molecule type" value="Genomic_DNA"/>
</dbReference>
<dbReference type="Pfam" id="PF00999">
    <property type="entry name" value="Na_H_Exchanger"/>
    <property type="match status" value="1"/>
</dbReference>
<evidence type="ECO:0000259" key="8">
    <source>
        <dbReference type="Pfam" id="PF00999"/>
    </source>
</evidence>
<evidence type="ECO:0000256" key="7">
    <source>
        <dbReference type="SAM" id="Phobius"/>
    </source>
</evidence>
<dbReference type="PANTHER" id="PTHR42751">
    <property type="entry name" value="SODIUM/HYDROGEN EXCHANGER FAMILY/TRKA DOMAIN PROTEIN"/>
    <property type="match status" value="1"/>
</dbReference>
<keyword evidence="5 7" id="KW-1133">Transmembrane helix</keyword>
<dbReference type="RefSeq" id="WP_369330968.1">
    <property type="nucleotide sequence ID" value="NZ_JAULBC010000006.1"/>
</dbReference>